<feature type="compositionally biased region" description="Low complexity" evidence="1">
    <location>
        <begin position="132"/>
        <end position="150"/>
    </location>
</feature>
<feature type="compositionally biased region" description="Polar residues" evidence="1">
    <location>
        <begin position="726"/>
        <end position="738"/>
    </location>
</feature>
<sequence>MSAPAVKSSMPGVGTSPSSTGHSMLPMNMMAQKVAPGSESGAMKPLSGSGLSYVTLQPPSQPLSLVQDHRQSVYQTQSYVSNNSEKESESDKLTQNGIEARKVDGEEAPVSAKESESNRNNNQSPENSTQDQQPQTEPEPELPVLSLEFPGLCTNSQNKGDEKKVPINNGSKESEITTVPHQSKQSTSTPVSTPASSSSITPTSTTSAAPASTTAPISTAAPPSEPPSEPTSSPTSTSTSTSTTASASASSSTSTSASPPVSAPVSITVPAPAVTSAQSSTPVAAPTTETTPETTPVSVPTSTTGSGSTSTGQSAPSAKPTPASIPAPKPPLVTAPTVTTSPTSTRATITATPSSPATTTTSQSGETKTNVESSPKTKSSNQSSKSAAESPIPASLTTPTKSDSKVTSPQRTNKRKSRELKDLKGQAGGGEGGSKPKRNRIQTQPYQSPLPEIALIVKTLNKTPSSKNSDDKLIVFYKNEFLAVRNAEGSFYVCQAMQNIYKSSRRIRIRWLSQDKNNGEIYSPDFYDFTDFDCILTNLNLNKIDKNKFQLTKIELLRTENILKRAIDVEAGVSEKPRVTEEHPDGLDLSLYKDESQLKRRKGSGKQKQRQRKRSKRSSSTSEDEVSEEELDKKVAAKSNRSKKRTSANKVLAIAKSVAKGPNRAERALNRGSKNNSGTGAAPGIVTTTTATSTSTSTATTTTTTTADTSKKNADTKKVEAKKPNKQQSNNASGTVQRTKLRGPSTANTQEGSSSTAGRPKRVAATTGIASSEDTSPRKKPRGRA</sequence>
<feature type="compositionally biased region" description="Polar residues" evidence="1">
    <location>
        <begin position="395"/>
        <end position="411"/>
    </location>
</feature>
<evidence type="ECO:0000256" key="1">
    <source>
        <dbReference type="SAM" id="MobiDB-lite"/>
    </source>
</evidence>
<gene>
    <name evidence="3" type="primary">LOC107275203</name>
</gene>
<feature type="compositionally biased region" description="Polar residues" evidence="1">
    <location>
        <begin position="118"/>
        <end position="131"/>
    </location>
</feature>
<feature type="compositionally biased region" description="Polar residues" evidence="1">
    <location>
        <begin position="49"/>
        <end position="64"/>
    </location>
</feature>
<evidence type="ECO:0000313" key="3">
    <source>
        <dbReference type="RefSeq" id="XP_015610571.1"/>
    </source>
</evidence>
<dbReference type="AlphaFoldDB" id="A0AAJ7CH62"/>
<dbReference type="KEGG" id="ccin:107275203"/>
<feature type="compositionally biased region" description="Polar residues" evidence="1">
    <location>
        <begin position="168"/>
        <end position="185"/>
    </location>
</feature>
<proteinExistence type="predicted"/>
<feature type="compositionally biased region" description="Low complexity" evidence="1">
    <location>
        <begin position="230"/>
        <end position="322"/>
    </location>
</feature>
<evidence type="ECO:0000313" key="2">
    <source>
        <dbReference type="Proteomes" id="UP000694920"/>
    </source>
</evidence>
<dbReference type="RefSeq" id="XP_015610571.1">
    <property type="nucleotide sequence ID" value="XM_015755085.2"/>
</dbReference>
<keyword evidence="2" id="KW-1185">Reference proteome</keyword>
<dbReference type="Proteomes" id="UP000694920">
    <property type="component" value="Unplaced"/>
</dbReference>
<feature type="compositionally biased region" description="Basic residues" evidence="1">
    <location>
        <begin position="599"/>
        <end position="617"/>
    </location>
</feature>
<feature type="compositionally biased region" description="Basic and acidic residues" evidence="1">
    <location>
        <begin position="709"/>
        <end position="723"/>
    </location>
</feature>
<feature type="compositionally biased region" description="Low complexity" evidence="1">
    <location>
        <begin position="334"/>
        <end position="391"/>
    </location>
</feature>
<feature type="region of interest" description="Disordered" evidence="1">
    <location>
        <begin position="1"/>
        <end position="447"/>
    </location>
</feature>
<organism evidence="2 3">
    <name type="scientific">Cephus cinctus</name>
    <name type="common">Wheat stem sawfly</name>
    <dbReference type="NCBI Taxonomy" id="211228"/>
    <lineage>
        <taxon>Eukaryota</taxon>
        <taxon>Metazoa</taxon>
        <taxon>Ecdysozoa</taxon>
        <taxon>Arthropoda</taxon>
        <taxon>Hexapoda</taxon>
        <taxon>Insecta</taxon>
        <taxon>Pterygota</taxon>
        <taxon>Neoptera</taxon>
        <taxon>Endopterygota</taxon>
        <taxon>Hymenoptera</taxon>
        <taxon>Cephoidea</taxon>
        <taxon>Cephidae</taxon>
        <taxon>Cephus</taxon>
    </lineage>
</organism>
<feature type="compositionally biased region" description="Basic and acidic residues" evidence="1">
    <location>
        <begin position="575"/>
        <end position="598"/>
    </location>
</feature>
<reference evidence="3" key="1">
    <citation type="submission" date="2025-08" db="UniProtKB">
        <authorList>
            <consortium name="RefSeq"/>
        </authorList>
    </citation>
    <scope>IDENTIFICATION</scope>
</reference>
<protein>
    <submittedName>
        <fullName evidence="3">Flocculation protein FLO11</fullName>
    </submittedName>
</protein>
<feature type="compositionally biased region" description="Low complexity" evidence="1">
    <location>
        <begin position="186"/>
        <end position="222"/>
    </location>
</feature>
<feature type="compositionally biased region" description="Pro residues" evidence="1">
    <location>
        <begin position="323"/>
        <end position="333"/>
    </location>
</feature>
<accession>A0AAJ7CH62</accession>
<feature type="region of interest" description="Disordered" evidence="1">
    <location>
        <begin position="575"/>
        <end position="785"/>
    </location>
</feature>
<feature type="compositionally biased region" description="Low complexity" evidence="1">
    <location>
        <begin position="687"/>
        <end position="708"/>
    </location>
</feature>
<feature type="compositionally biased region" description="Polar residues" evidence="1">
    <location>
        <begin position="745"/>
        <end position="757"/>
    </location>
</feature>
<dbReference type="GeneID" id="107275203"/>
<name>A0AAJ7CH62_CEPCN</name>